<feature type="region of interest" description="Disordered" evidence="2">
    <location>
        <begin position="1"/>
        <end position="67"/>
    </location>
</feature>
<accession>A0A8I2Z1L9</accession>
<evidence type="ECO:0000313" key="4">
    <source>
        <dbReference type="Proteomes" id="UP000683000"/>
    </source>
</evidence>
<reference evidence="3" key="1">
    <citation type="submission" date="2021-03" db="EMBL/GenBank/DDBJ databases">
        <title>Evolutionary innovations through gain and loss of genes in the ectomycorrhizal Boletales.</title>
        <authorList>
            <person name="Wu G."/>
            <person name="Miyauchi S."/>
            <person name="Morin E."/>
            <person name="Yang Z.-L."/>
            <person name="Xu J."/>
            <person name="Martin F.M."/>
        </authorList>
    </citation>
    <scope>NUCLEOTIDE SEQUENCE</scope>
    <source>
        <strain evidence="3">BR01</strain>
    </source>
</reference>
<dbReference type="GO" id="GO:0000470">
    <property type="term" value="P:maturation of LSU-rRNA"/>
    <property type="evidence" value="ECO:0007669"/>
    <property type="project" value="TreeGrafter"/>
</dbReference>
<dbReference type="EMBL" id="JAGFBS010000002">
    <property type="protein sequence ID" value="KAG6381103.1"/>
    <property type="molecule type" value="Genomic_DNA"/>
</dbReference>
<gene>
    <name evidence="3" type="ORF">JVT61DRAFT_5501</name>
</gene>
<comment type="similarity">
    <text evidence="1">Belongs to the RRP15 family.</text>
</comment>
<dbReference type="InterPro" id="IPR012459">
    <property type="entry name" value="Rrp15"/>
</dbReference>
<dbReference type="PANTHER" id="PTHR13245:SF14">
    <property type="entry name" value="RRP15-LIKE PROTEIN"/>
    <property type="match status" value="1"/>
</dbReference>
<keyword evidence="4" id="KW-1185">Reference proteome</keyword>
<sequence>MSTNKRVKLAEGGKDDSNDDSQLSGSSDGEDAGHSSQEGSQNIEDKTEGQRMKSKKTLKRKRRATEPLHFGETLQSLLNTDAPSGLLLSLKPSVARQKNDAKLELEAKKVIHIERKEREERGRIRDVIGGWGGESERSLRKVAQRGVVKLFNTIQQSQLAAAAAEKRPGPPVVPENLHYLLLHLTKKTKERKTTIILGTVWQTRIFSLT</sequence>
<dbReference type="Pfam" id="PF07890">
    <property type="entry name" value="Rrp15p"/>
    <property type="match status" value="1"/>
</dbReference>
<dbReference type="GO" id="GO:0000460">
    <property type="term" value="P:maturation of 5.8S rRNA"/>
    <property type="evidence" value="ECO:0007669"/>
    <property type="project" value="TreeGrafter"/>
</dbReference>
<dbReference type="OrthoDB" id="20949at2759"/>
<dbReference type="AlphaFoldDB" id="A0A8I2Z1L9"/>
<dbReference type="Proteomes" id="UP000683000">
    <property type="component" value="Unassembled WGS sequence"/>
</dbReference>
<organism evidence="3 4">
    <name type="scientific">Boletus reticuloceps</name>
    <dbReference type="NCBI Taxonomy" id="495285"/>
    <lineage>
        <taxon>Eukaryota</taxon>
        <taxon>Fungi</taxon>
        <taxon>Dikarya</taxon>
        <taxon>Basidiomycota</taxon>
        <taxon>Agaricomycotina</taxon>
        <taxon>Agaricomycetes</taxon>
        <taxon>Agaricomycetidae</taxon>
        <taxon>Boletales</taxon>
        <taxon>Boletineae</taxon>
        <taxon>Boletaceae</taxon>
        <taxon>Boletoideae</taxon>
        <taxon>Boletus</taxon>
    </lineage>
</organism>
<evidence type="ECO:0000256" key="2">
    <source>
        <dbReference type="SAM" id="MobiDB-lite"/>
    </source>
</evidence>
<comment type="caution">
    <text evidence="3">The sequence shown here is derived from an EMBL/GenBank/DDBJ whole genome shotgun (WGS) entry which is preliminary data.</text>
</comment>
<proteinExistence type="inferred from homology"/>
<evidence type="ECO:0000256" key="1">
    <source>
        <dbReference type="ARBA" id="ARBA00007462"/>
    </source>
</evidence>
<dbReference type="PANTHER" id="PTHR13245">
    <property type="entry name" value="RRP15-LIKE PROTEIN"/>
    <property type="match status" value="1"/>
</dbReference>
<feature type="compositionally biased region" description="Basic residues" evidence="2">
    <location>
        <begin position="52"/>
        <end position="63"/>
    </location>
</feature>
<protein>
    <submittedName>
        <fullName evidence="3">Rrp15p-domain-containing protein</fullName>
    </submittedName>
</protein>
<evidence type="ECO:0000313" key="3">
    <source>
        <dbReference type="EMBL" id="KAG6381103.1"/>
    </source>
</evidence>
<name>A0A8I2Z1L9_9AGAM</name>
<dbReference type="GO" id="GO:0030687">
    <property type="term" value="C:preribosome, large subunit precursor"/>
    <property type="evidence" value="ECO:0007669"/>
    <property type="project" value="TreeGrafter"/>
</dbReference>